<feature type="transmembrane region" description="Helical" evidence="1">
    <location>
        <begin position="264"/>
        <end position="283"/>
    </location>
</feature>
<proteinExistence type="predicted"/>
<dbReference type="Proteomes" id="UP000292082">
    <property type="component" value="Unassembled WGS sequence"/>
</dbReference>
<evidence type="ECO:0000259" key="2">
    <source>
        <dbReference type="Pfam" id="PF20151"/>
    </source>
</evidence>
<dbReference type="Pfam" id="PF20151">
    <property type="entry name" value="DUF6533"/>
    <property type="match status" value="1"/>
</dbReference>
<keyword evidence="4" id="KW-1185">Reference proteome</keyword>
<dbReference type="InterPro" id="IPR045340">
    <property type="entry name" value="DUF6533"/>
</dbReference>
<keyword evidence="1" id="KW-0812">Transmembrane</keyword>
<feature type="transmembrane region" description="Helical" evidence="1">
    <location>
        <begin position="212"/>
        <end position="231"/>
    </location>
</feature>
<evidence type="ECO:0000313" key="3">
    <source>
        <dbReference type="EMBL" id="TBU57424.1"/>
    </source>
</evidence>
<feature type="domain" description="DUF6533" evidence="2">
    <location>
        <begin position="23"/>
        <end position="68"/>
    </location>
</feature>
<keyword evidence="1" id="KW-0472">Membrane</keyword>
<accession>A0A4Q9PSV2</accession>
<feature type="transmembrane region" description="Helical" evidence="1">
    <location>
        <begin position="162"/>
        <end position="181"/>
    </location>
</feature>
<name>A0A4Q9PSV2_9APHY</name>
<gene>
    <name evidence="3" type="ORF">BD310DRAFT_929357</name>
</gene>
<organism evidence="3 4">
    <name type="scientific">Dichomitus squalens</name>
    <dbReference type="NCBI Taxonomy" id="114155"/>
    <lineage>
        <taxon>Eukaryota</taxon>
        <taxon>Fungi</taxon>
        <taxon>Dikarya</taxon>
        <taxon>Basidiomycota</taxon>
        <taxon>Agaricomycotina</taxon>
        <taxon>Agaricomycetes</taxon>
        <taxon>Polyporales</taxon>
        <taxon>Polyporaceae</taxon>
        <taxon>Dichomitus</taxon>
    </lineage>
</organism>
<dbReference type="AlphaFoldDB" id="A0A4Q9PSV2"/>
<feature type="transmembrane region" description="Helical" evidence="1">
    <location>
        <begin position="120"/>
        <end position="142"/>
    </location>
</feature>
<protein>
    <recommendedName>
        <fullName evidence="2">DUF6533 domain-containing protein</fullName>
    </recommendedName>
</protein>
<keyword evidence="1" id="KW-1133">Transmembrane helix</keyword>
<reference evidence="3 4" key="1">
    <citation type="submission" date="2019-01" db="EMBL/GenBank/DDBJ databases">
        <title>Draft genome sequences of three monokaryotic isolates of the white-rot basidiomycete fungus Dichomitus squalens.</title>
        <authorList>
            <consortium name="DOE Joint Genome Institute"/>
            <person name="Lopez S.C."/>
            <person name="Andreopoulos B."/>
            <person name="Pangilinan J."/>
            <person name="Lipzen A."/>
            <person name="Riley R."/>
            <person name="Ahrendt S."/>
            <person name="Ng V."/>
            <person name="Barry K."/>
            <person name="Daum C."/>
            <person name="Grigoriev I.V."/>
            <person name="Hilden K.S."/>
            <person name="Makela M.R."/>
            <person name="de Vries R.P."/>
        </authorList>
    </citation>
    <scope>NUCLEOTIDE SEQUENCE [LARGE SCALE GENOMIC DNA]</scope>
    <source>
        <strain evidence="3 4">CBS 464.89</strain>
    </source>
</reference>
<sequence>MSDYTDVQDDILGTIWSELAGRCSTAVLALFVYDFLLTFGDEVNLFLRPRQLNGPSILFLLNRYLALAVQVYHCSPEPTSYKSIVAWFAASSVIESLQYIPWAAFSALRSYALCPAPYRTAISIAVFALSSVPYVVVNVIIFQSVVAPLISLSPSAQDILTVVARSSLIGAELIVLCITWYRTRETIKMSKRFMAGQDRQTFASTLLRDGTVYFLTLLILNSLNIVFSLFWESSMEGPTTILLLLRLAFSDGISEFGLATQNNVGVTTFGGPLTSIVISRFLINLQKVKRRLHGSSRSMSELAFQSHASRDMDGFIGSLGAQLPFLDEHLGEGEDWP</sequence>
<evidence type="ECO:0000256" key="1">
    <source>
        <dbReference type="SAM" id="Phobius"/>
    </source>
</evidence>
<dbReference type="EMBL" id="ML145137">
    <property type="protein sequence ID" value="TBU57424.1"/>
    <property type="molecule type" value="Genomic_DNA"/>
</dbReference>
<evidence type="ECO:0000313" key="4">
    <source>
        <dbReference type="Proteomes" id="UP000292082"/>
    </source>
</evidence>